<evidence type="ECO:0000256" key="3">
    <source>
        <dbReference type="ARBA" id="ARBA00023004"/>
    </source>
</evidence>
<feature type="binding site" evidence="5">
    <location>
        <position position="65"/>
    </location>
    <ligand>
        <name>[4Fe-4S] cluster</name>
        <dbReference type="ChEBI" id="CHEBI:49883"/>
        <note>4Fe-4S-S-AdoMet</note>
    </ligand>
</feature>
<dbReference type="GO" id="GO:0051539">
    <property type="term" value="F:4 iron, 4 sulfur cluster binding"/>
    <property type="evidence" value="ECO:0007669"/>
    <property type="project" value="UniProtKB-KW"/>
</dbReference>
<evidence type="ECO:0000256" key="6">
    <source>
        <dbReference type="PIRSR" id="PIRSR004762-2"/>
    </source>
</evidence>
<evidence type="ECO:0000256" key="4">
    <source>
        <dbReference type="ARBA" id="ARBA00023014"/>
    </source>
</evidence>
<dbReference type="Proteomes" id="UP000248079">
    <property type="component" value="Unassembled WGS sequence"/>
</dbReference>
<name>A0A2V3ZZ25_9BACT</name>
<dbReference type="InterPro" id="IPR034422">
    <property type="entry name" value="HydE/PylB-like"/>
</dbReference>
<keyword evidence="5" id="KW-0004">4Fe-4S</keyword>
<reference evidence="8 9" key="1">
    <citation type="submission" date="2018-05" db="EMBL/GenBank/DDBJ databases">
        <title>Marinifilum breve JC075T sp. nov., a marine bacterium isolated from Yongle Blue Hole in the South China Sea.</title>
        <authorList>
            <person name="Fu T."/>
        </authorList>
    </citation>
    <scope>NUCLEOTIDE SEQUENCE [LARGE SCALE GENOMIC DNA]</scope>
    <source>
        <strain evidence="8 9">JC075</strain>
    </source>
</reference>
<evidence type="ECO:0000256" key="2">
    <source>
        <dbReference type="ARBA" id="ARBA00022723"/>
    </source>
</evidence>
<evidence type="ECO:0000313" key="8">
    <source>
        <dbReference type="EMBL" id="PXY01533.1"/>
    </source>
</evidence>
<proteinExistence type="predicted"/>
<dbReference type="SFLD" id="SFLDG01060">
    <property type="entry name" value="BATS_domain_containing"/>
    <property type="match status" value="1"/>
</dbReference>
<keyword evidence="1 5" id="KW-0949">S-adenosyl-L-methionine</keyword>
<dbReference type="InterPro" id="IPR013785">
    <property type="entry name" value="Aldolase_TIM"/>
</dbReference>
<dbReference type="InterPro" id="IPR058240">
    <property type="entry name" value="rSAM_sf"/>
</dbReference>
<comment type="cofactor">
    <cofactor evidence="5">
        <name>[4Fe-4S] cluster</name>
        <dbReference type="ChEBI" id="CHEBI:49883"/>
    </cofactor>
    <text evidence="5">Binds 1 [4Fe-4S] cluster. The cluster is coordinated with 3 cysteines and an exchangeable S-adenosyl-L-methionine.</text>
</comment>
<evidence type="ECO:0000259" key="7">
    <source>
        <dbReference type="PROSITE" id="PS51918"/>
    </source>
</evidence>
<dbReference type="Pfam" id="PF04055">
    <property type="entry name" value="Radical_SAM"/>
    <property type="match status" value="1"/>
</dbReference>
<dbReference type="EMBL" id="QFLI01000003">
    <property type="protein sequence ID" value="PXY01533.1"/>
    <property type="molecule type" value="Genomic_DNA"/>
</dbReference>
<dbReference type="SFLD" id="SFLDG01082">
    <property type="entry name" value="B12-binding_domain_containing"/>
    <property type="match status" value="1"/>
</dbReference>
<feature type="binding site" evidence="6">
    <location>
        <position position="185"/>
    </location>
    <ligand>
        <name>S-adenosyl-L-methionine</name>
        <dbReference type="ChEBI" id="CHEBI:59789"/>
    </ligand>
</feature>
<dbReference type="PANTHER" id="PTHR43726:SF1">
    <property type="entry name" value="BIOTIN SYNTHASE"/>
    <property type="match status" value="1"/>
</dbReference>
<evidence type="ECO:0000313" key="9">
    <source>
        <dbReference type="Proteomes" id="UP000248079"/>
    </source>
</evidence>
<dbReference type="InterPro" id="IPR024021">
    <property type="entry name" value="FeFe-hyd_HydE_rSAM"/>
</dbReference>
<feature type="binding site" evidence="6">
    <location>
        <position position="138"/>
    </location>
    <ligand>
        <name>(3R)-3-methyl-D-ornithine</name>
        <dbReference type="ChEBI" id="CHEBI:64642"/>
    </ligand>
</feature>
<keyword evidence="4 5" id="KW-0411">Iron-sulfur</keyword>
<dbReference type="NCBIfam" id="TIGR03956">
    <property type="entry name" value="rSAM_HydE"/>
    <property type="match status" value="1"/>
</dbReference>
<dbReference type="Gene3D" id="3.20.20.70">
    <property type="entry name" value="Aldolase class I"/>
    <property type="match status" value="1"/>
</dbReference>
<accession>A0A2V3ZZ25</accession>
<dbReference type="InterPro" id="IPR006638">
    <property type="entry name" value="Elp3/MiaA/NifB-like_rSAM"/>
</dbReference>
<dbReference type="SFLD" id="SFLDS00029">
    <property type="entry name" value="Radical_SAM"/>
    <property type="match status" value="1"/>
</dbReference>
<dbReference type="SFLD" id="SFLDG01280">
    <property type="entry name" value="HydE/PylB-like"/>
    <property type="match status" value="1"/>
</dbReference>
<keyword evidence="3 5" id="KW-0408">Iron</keyword>
<dbReference type="GO" id="GO:0016740">
    <property type="term" value="F:transferase activity"/>
    <property type="evidence" value="ECO:0007669"/>
    <property type="project" value="TreeGrafter"/>
</dbReference>
<dbReference type="SMART" id="SM00729">
    <property type="entry name" value="Elp3"/>
    <property type="match status" value="1"/>
</dbReference>
<dbReference type="OrthoDB" id="9775764at2"/>
<feature type="binding site" evidence="6">
    <location>
        <position position="163"/>
    </location>
    <ligand>
        <name>S-adenosyl-L-methionine</name>
        <dbReference type="ChEBI" id="CHEBI:59789"/>
    </ligand>
</feature>
<dbReference type="PROSITE" id="PS51918">
    <property type="entry name" value="RADICAL_SAM"/>
    <property type="match status" value="1"/>
</dbReference>
<comment type="caution">
    <text evidence="8">The sequence shown here is derived from an EMBL/GenBank/DDBJ whole genome shotgun (WGS) entry which is preliminary data.</text>
</comment>
<dbReference type="SUPFAM" id="SSF102114">
    <property type="entry name" value="Radical SAM enzymes"/>
    <property type="match status" value="1"/>
</dbReference>
<evidence type="ECO:0000256" key="5">
    <source>
        <dbReference type="PIRSR" id="PIRSR004762-1"/>
    </source>
</evidence>
<dbReference type="RefSeq" id="WP_110360345.1">
    <property type="nucleotide sequence ID" value="NZ_QFLI01000003.1"/>
</dbReference>
<gene>
    <name evidence="8" type="ORF">DF185_08595</name>
</gene>
<feature type="binding site" evidence="5">
    <location>
        <position position="68"/>
    </location>
    <ligand>
        <name>[4Fe-4S] cluster</name>
        <dbReference type="ChEBI" id="CHEBI:49883"/>
        <note>4Fe-4S-S-AdoMet</note>
    </ligand>
</feature>
<dbReference type="PANTHER" id="PTHR43726">
    <property type="entry name" value="3-METHYLORNITHINE SYNTHASE"/>
    <property type="match status" value="1"/>
</dbReference>
<dbReference type="InterPro" id="IPR007197">
    <property type="entry name" value="rSAM"/>
</dbReference>
<keyword evidence="2" id="KW-0479">Metal-binding</keyword>
<keyword evidence="9" id="KW-1185">Reference proteome</keyword>
<organism evidence="8 9">
    <name type="scientific">Marinifilum breve</name>
    <dbReference type="NCBI Taxonomy" id="2184082"/>
    <lineage>
        <taxon>Bacteria</taxon>
        <taxon>Pseudomonadati</taxon>
        <taxon>Bacteroidota</taxon>
        <taxon>Bacteroidia</taxon>
        <taxon>Marinilabiliales</taxon>
        <taxon>Marinifilaceae</taxon>
    </lineage>
</organism>
<feature type="binding site" evidence="5">
    <location>
        <position position="61"/>
    </location>
    <ligand>
        <name>[4Fe-4S] cluster</name>
        <dbReference type="ChEBI" id="CHEBI:49883"/>
        <note>4Fe-4S-S-AdoMet</note>
    </ligand>
</feature>
<dbReference type="PIRSF" id="PIRSF004762">
    <property type="entry name" value="CHP00423"/>
    <property type="match status" value="1"/>
</dbReference>
<feature type="domain" description="Radical SAM core" evidence="7">
    <location>
        <begin position="47"/>
        <end position="277"/>
    </location>
</feature>
<sequence length="363" mass="41715">MSKSIQQILEQDSLTKENIIQLLKSTGEDEKALFTKSSEVKLNYIGKNVHFRGLVEFSNICKKDCLYCGIRVGNKNVDRYDIADEEILKAAKFAYDNNYGSVVLQSGERSDKEFVDRIENLLKEIKKLSNNELGITISLGEQTKETYQRWYDAGAHRYLLRIESSNRELYEKIHPKNENHAHETRLKCLKYLQDIGYQTGTGVMIGIPFQTYEDLANDLLFMKEFDIDMVGMGPFIEHDETPLYEYRDQLMSLNDRFRLTLRMIAVLRILMKDINIASATALQAIDPLGREKALRIGANIIMPNITPTNERANYLLYQNKPCIDEGADDCTNCMEARINMADGEIGYGEWGDSRHYASRRKDA</sequence>
<dbReference type="AlphaFoldDB" id="A0A2V3ZZ25"/>
<protein>
    <submittedName>
        <fullName evidence="8">[FeFe] hydrogenase H-cluster radical SAM maturase HydE</fullName>
    </submittedName>
</protein>
<dbReference type="GO" id="GO:0046872">
    <property type="term" value="F:metal ion binding"/>
    <property type="evidence" value="ECO:0007669"/>
    <property type="project" value="UniProtKB-KW"/>
</dbReference>
<dbReference type="CDD" id="cd01335">
    <property type="entry name" value="Radical_SAM"/>
    <property type="match status" value="1"/>
</dbReference>
<evidence type="ECO:0000256" key="1">
    <source>
        <dbReference type="ARBA" id="ARBA00022691"/>
    </source>
</evidence>